<evidence type="ECO:0000259" key="4">
    <source>
        <dbReference type="PROSITE" id="PS00745"/>
    </source>
</evidence>
<dbReference type="STRING" id="1561998.A0A1I7SZJ5"/>
<dbReference type="Proteomes" id="UP000095282">
    <property type="component" value="Unplaced"/>
</dbReference>
<keyword evidence="2" id="KW-0488">Methylation</keyword>
<reference evidence="6" key="1">
    <citation type="submission" date="2016-11" db="UniProtKB">
        <authorList>
            <consortium name="WormBaseParasite"/>
        </authorList>
    </citation>
    <scope>IDENTIFICATION</scope>
</reference>
<accession>A0A1I7SZJ5</accession>
<dbReference type="Gene3D" id="3.30.70.1660">
    <property type="match status" value="1"/>
</dbReference>
<dbReference type="Pfam" id="PF03462">
    <property type="entry name" value="PCRF"/>
    <property type="match status" value="1"/>
</dbReference>
<evidence type="ECO:0000313" key="6">
    <source>
        <dbReference type="WBParaSite" id="Csp11.Scaffold41.g213.t1"/>
    </source>
</evidence>
<protein>
    <submittedName>
        <fullName evidence="6">RF_PROK_I domain-containing protein</fullName>
    </submittedName>
</protein>
<dbReference type="GO" id="GO:0005737">
    <property type="term" value="C:cytoplasm"/>
    <property type="evidence" value="ECO:0007669"/>
    <property type="project" value="UniProtKB-ARBA"/>
</dbReference>
<dbReference type="SUPFAM" id="SSF75620">
    <property type="entry name" value="Release factor"/>
    <property type="match status" value="1"/>
</dbReference>
<evidence type="ECO:0000313" key="5">
    <source>
        <dbReference type="Proteomes" id="UP000095282"/>
    </source>
</evidence>
<dbReference type="WBParaSite" id="Csp11.Scaffold41.g213.t1">
    <property type="protein sequence ID" value="Csp11.Scaffold41.g213.t1"/>
    <property type="gene ID" value="Csp11.Scaffold41.g213"/>
</dbReference>
<dbReference type="InterPro" id="IPR000352">
    <property type="entry name" value="Pep_chain_release_fac_I"/>
</dbReference>
<dbReference type="AlphaFoldDB" id="A0A1I7SZJ5"/>
<dbReference type="InterPro" id="IPR045853">
    <property type="entry name" value="Pep_chain_release_fac_I_sf"/>
</dbReference>
<dbReference type="Pfam" id="PF00472">
    <property type="entry name" value="RF-1"/>
    <property type="match status" value="1"/>
</dbReference>
<dbReference type="PANTHER" id="PTHR43804">
    <property type="entry name" value="LD18447P"/>
    <property type="match status" value="1"/>
</dbReference>
<dbReference type="eggNOG" id="KOG2726">
    <property type="taxonomic scope" value="Eukaryota"/>
</dbReference>
<comment type="similarity">
    <text evidence="1">Belongs to the prokaryotic/mitochondrial release factor family.</text>
</comment>
<dbReference type="FunFam" id="3.30.160.20:FF:000100">
    <property type="entry name" value="Probable peptide chain release factor 1, mitochondrial"/>
    <property type="match status" value="1"/>
</dbReference>
<dbReference type="Gene3D" id="3.30.160.20">
    <property type="match status" value="1"/>
</dbReference>
<evidence type="ECO:0000256" key="3">
    <source>
        <dbReference type="ARBA" id="ARBA00022917"/>
    </source>
</evidence>
<evidence type="ECO:0000256" key="1">
    <source>
        <dbReference type="ARBA" id="ARBA00010835"/>
    </source>
</evidence>
<dbReference type="SMART" id="SM00937">
    <property type="entry name" value="PCRF"/>
    <property type="match status" value="1"/>
</dbReference>
<proteinExistence type="inferred from homology"/>
<sequence>MILRHRQLLLRLFNQSSLQQCFAASSSSPSSAFLSSENGEKFLKTVTERLAQCQAGNANAAPEQISYWESIAKQSKIVSETRSELSQLQSILKDPKEAEEMKKLAEGDIESLSETLETELEELASRIVPLTNLDVLSKCQIELSSGAGGQEAMLFTGELLDMYQKLAISNSWKWDPLQVDNVPMGGVRSALIAVSGENVYAKMRFEAGVHRVQRVPVNDSRMHTSTSSVSVLPEPEEVSVVVPSDSVKIEAMRASGPGGQNVNKRSTAVRMTHKETGIAVHCMDERFQHLNIQIAYKRLAAILMQRQVDSMLEKIVSKRKLQVGSKARAEKIRTYNFQHDKVTDHRIQMGITGVEEFLSAGESLHAMIDRLQKQHMEDRLDHIIENCIVE</sequence>
<dbReference type="InterPro" id="IPR005139">
    <property type="entry name" value="PCRF"/>
</dbReference>
<keyword evidence="5" id="KW-1185">Reference proteome</keyword>
<dbReference type="GO" id="GO:0003747">
    <property type="term" value="F:translation release factor activity"/>
    <property type="evidence" value="ECO:0007669"/>
    <property type="project" value="InterPro"/>
</dbReference>
<dbReference type="PROSITE" id="PS00745">
    <property type="entry name" value="RF_PROK_I"/>
    <property type="match status" value="1"/>
</dbReference>
<dbReference type="PANTHER" id="PTHR43804:SF7">
    <property type="entry name" value="LD18447P"/>
    <property type="match status" value="1"/>
</dbReference>
<keyword evidence="3" id="KW-0648">Protein biosynthesis</keyword>
<organism evidence="5 6">
    <name type="scientific">Caenorhabditis tropicalis</name>
    <dbReference type="NCBI Taxonomy" id="1561998"/>
    <lineage>
        <taxon>Eukaryota</taxon>
        <taxon>Metazoa</taxon>
        <taxon>Ecdysozoa</taxon>
        <taxon>Nematoda</taxon>
        <taxon>Chromadorea</taxon>
        <taxon>Rhabditida</taxon>
        <taxon>Rhabditina</taxon>
        <taxon>Rhabditomorpha</taxon>
        <taxon>Rhabditoidea</taxon>
        <taxon>Rhabditidae</taxon>
        <taxon>Peloderinae</taxon>
        <taxon>Caenorhabditis</taxon>
    </lineage>
</organism>
<dbReference type="InterPro" id="IPR050057">
    <property type="entry name" value="Prokaryotic/Mito_RF"/>
</dbReference>
<evidence type="ECO:0000256" key="2">
    <source>
        <dbReference type="ARBA" id="ARBA00022481"/>
    </source>
</evidence>
<feature type="domain" description="Prokaryotic-type class I peptide chain release factors" evidence="4">
    <location>
        <begin position="253"/>
        <end position="269"/>
    </location>
</feature>
<name>A0A1I7SZJ5_9PELO</name>